<dbReference type="InterPro" id="IPR008651">
    <property type="entry name" value="Uncharacterised_HicB"/>
</dbReference>
<name>A0A6G4WTT9_9ACTN</name>
<dbReference type="InterPro" id="IPR013321">
    <property type="entry name" value="Arc_rbn_hlx_hlx"/>
</dbReference>
<dbReference type="GO" id="GO:0006355">
    <property type="term" value="P:regulation of DNA-templated transcription"/>
    <property type="evidence" value="ECO:0007669"/>
    <property type="project" value="InterPro"/>
</dbReference>
<evidence type="ECO:0000313" key="2">
    <source>
        <dbReference type="EMBL" id="NGO68262.1"/>
    </source>
</evidence>
<dbReference type="EMBL" id="JAAKZZ010000050">
    <property type="protein sequence ID" value="NGO68262.1"/>
    <property type="molecule type" value="Genomic_DNA"/>
</dbReference>
<sequence length="177" mass="18516">MDLTPHVDSLRQELVAAARSGAGEAGALAEQLGAALESAARLTLLNALSEAMDEVTRELAPGSVDIRLRGLDPEFVVARTEPAKHVPPMAPLAPPPGQPDPAGTGQDGDAGAIARVNFRIPARLKTRIERAAAEQRLSVNAWLVRAVATTLDTGAPVNGTPRGAPQVKPGRYTGWVR</sequence>
<reference evidence="2 3" key="1">
    <citation type="submission" date="2020-02" db="EMBL/GenBank/DDBJ databases">
        <title>Whole-genome analyses of novel actinobacteria.</title>
        <authorList>
            <person name="Sahin N."/>
            <person name="Tatar D."/>
        </authorList>
    </citation>
    <scope>NUCLEOTIDE SEQUENCE [LARGE SCALE GENOMIC DNA]</scope>
    <source>
        <strain evidence="2 3">SB3404</strain>
    </source>
</reference>
<keyword evidence="3" id="KW-1185">Reference proteome</keyword>
<evidence type="ECO:0000313" key="3">
    <source>
        <dbReference type="Proteomes" id="UP000477722"/>
    </source>
</evidence>
<dbReference type="Proteomes" id="UP000477722">
    <property type="component" value="Unassembled WGS sequence"/>
</dbReference>
<feature type="region of interest" description="Disordered" evidence="1">
    <location>
        <begin position="155"/>
        <end position="177"/>
    </location>
</feature>
<dbReference type="SUPFAM" id="SSF47598">
    <property type="entry name" value="Ribbon-helix-helix"/>
    <property type="match status" value="1"/>
</dbReference>
<protein>
    <submittedName>
        <fullName evidence="2">Toxin-antitoxin system HicB family antitoxin</fullName>
    </submittedName>
</protein>
<dbReference type="Pfam" id="PF05534">
    <property type="entry name" value="HicB"/>
    <property type="match status" value="1"/>
</dbReference>
<organism evidence="2 3">
    <name type="scientific">Streptomyces boncukensis</name>
    <dbReference type="NCBI Taxonomy" id="2711219"/>
    <lineage>
        <taxon>Bacteria</taxon>
        <taxon>Bacillati</taxon>
        <taxon>Actinomycetota</taxon>
        <taxon>Actinomycetes</taxon>
        <taxon>Kitasatosporales</taxon>
        <taxon>Streptomycetaceae</taxon>
        <taxon>Streptomyces</taxon>
    </lineage>
</organism>
<proteinExistence type="predicted"/>
<dbReference type="AlphaFoldDB" id="A0A6G4WTT9"/>
<comment type="caution">
    <text evidence="2">The sequence shown here is derived from an EMBL/GenBank/DDBJ whole genome shotgun (WGS) entry which is preliminary data.</text>
</comment>
<gene>
    <name evidence="2" type="ORF">G5C65_07825</name>
</gene>
<dbReference type="InterPro" id="IPR010985">
    <property type="entry name" value="Ribbon_hlx_hlx"/>
</dbReference>
<evidence type="ECO:0000256" key="1">
    <source>
        <dbReference type="SAM" id="MobiDB-lite"/>
    </source>
</evidence>
<dbReference type="RefSeq" id="WP_165297915.1">
    <property type="nucleotide sequence ID" value="NZ_JAAKZZ010000050.1"/>
</dbReference>
<accession>A0A6G4WTT9</accession>
<dbReference type="Gene3D" id="1.10.1220.10">
    <property type="entry name" value="Met repressor-like"/>
    <property type="match status" value="1"/>
</dbReference>